<dbReference type="Pfam" id="PF14044">
    <property type="entry name" value="NETI"/>
    <property type="match status" value="1"/>
</dbReference>
<sequence>MKFSVEEGETIEACLERIRQAGYEPTRRVEQPVFTEENGQPVPTGRTIEFDAKLAKSEH</sequence>
<evidence type="ECO:0000313" key="1">
    <source>
        <dbReference type="EMBL" id="UOQ84398.1"/>
    </source>
</evidence>
<dbReference type="Proteomes" id="UP000831537">
    <property type="component" value="Chromosome"/>
</dbReference>
<name>A0ABY4GJ70_9BACI</name>
<organism evidence="1 2">
    <name type="scientific">Gracilibacillus salinarum</name>
    <dbReference type="NCBI Taxonomy" id="2932255"/>
    <lineage>
        <taxon>Bacteria</taxon>
        <taxon>Bacillati</taxon>
        <taxon>Bacillota</taxon>
        <taxon>Bacilli</taxon>
        <taxon>Bacillales</taxon>
        <taxon>Bacillaceae</taxon>
        <taxon>Gracilibacillus</taxon>
    </lineage>
</organism>
<proteinExistence type="predicted"/>
<accession>A0ABY4GJ70</accession>
<protein>
    <submittedName>
        <fullName evidence="1">NETI motif-containing protein</fullName>
    </submittedName>
</protein>
<dbReference type="RefSeq" id="WP_244742087.1">
    <property type="nucleotide sequence ID" value="NZ_CP095071.1"/>
</dbReference>
<reference evidence="1 2" key="1">
    <citation type="submission" date="2022-04" db="EMBL/GenBank/DDBJ databases">
        <title>Gracilibacillus sp. isolated from saltern.</title>
        <authorList>
            <person name="Won M."/>
            <person name="Lee C.-M."/>
            <person name="Woen H.-Y."/>
            <person name="Kwon S.-W."/>
        </authorList>
    </citation>
    <scope>NUCLEOTIDE SEQUENCE [LARGE SCALE GENOMIC DNA]</scope>
    <source>
        <strain evidence="1 2">SSPM10-3</strain>
    </source>
</reference>
<dbReference type="InterPro" id="IPR025930">
    <property type="entry name" value="NETI"/>
</dbReference>
<evidence type="ECO:0000313" key="2">
    <source>
        <dbReference type="Proteomes" id="UP000831537"/>
    </source>
</evidence>
<gene>
    <name evidence="1" type="ORF">MUN87_17135</name>
</gene>
<dbReference type="EMBL" id="CP095071">
    <property type="protein sequence ID" value="UOQ84398.1"/>
    <property type="molecule type" value="Genomic_DNA"/>
</dbReference>
<keyword evidence="2" id="KW-1185">Reference proteome</keyword>